<dbReference type="AlphaFoldDB" id="A0A0F8AI60"/>
<feature type="region of interest" description="Disordered" evidence="1">
    <location>
        <begin position="18"/>
        <end position="46"/>
    </location>
</feature>
<name>A0A0F8AI60_LARCR</name>
<accession>A0A0F8AI60</accession>
<reference evidence="2" key="1">
    <citation type="journal article" date="2015" name="PLoS Genet.">
        <title>Genome Sequencing of the Perciform Fish Larimichthys crocea Provides Insights into Molecular and Genetic Mechanisms of Stress Adaptation.</title>
        <authorList>
            <person name="Ao J."/>
            <person name="Mu Y."/>
            <person name="Xiang L.X."/>
            <person name="Fan D."/>
            <person name="Feng M."/>
            <person name="Zhang S."/>
            <person name="Shi Q."/>
            <person name="Zhu L.Y."/>
            <person name="Li T."/>
            <person name="Ding Y."/>
            <person name="Nie L."/>
            <person name="Li Q."/>
            <person name="Dong W.R."/>
            <person name="Jiang L."/>
            <person name="Sun B."/>
            <person name="Zhang X."/>
            <person name="Li M."/>
            <person name="Zhang H.Q."/>
            <person name="Xie S."/>
            <person name="Zhu Y."/>
            <person name="Jiang X."/>
            <person name="Wang X."/>
            <person name="Mu P."/>
            <person name="Chen W."/>
            <person name="Yue Z."/>
            <person name="Wang Z."/>
            <person name="Wang J."/>
            <person name="Shao J.Z."/>
            <person name="Chen X."/>
        </authorList>
    </citation>
    <scope>NUCLEOTIDE SEQUENCE [LARGE SCALE GENOMIC DNA]</scope>
    <source>
        <strain evidence="2">SSNF</strain>
        <tissue evidence="2">Blood</tissue>
    </source>
</reference>
<evidence type="ECO:0000313" key="2">
    <source>
        <dbReference type="EMBL" id="KKF21603.1"/>
    </source>
</evidence>
<sequence length="96" mass="10241">MKGLCVYLNEDPENLVRDLPGGFNSAGQGRPHSAGGSPRGTSPRRWLASAGRVSSAVVRRDWLWVGLEMLGGEGGSGRELYSALLPGPCRFPGTWT</sequence>
<gene>
    <name evidence="2" type="ORF">EH28_01087</name>
</gene>
<protein>
    <submittedName>
        <fullName evidence="2">Uncharacterized protein</fullName>
    </submittedName>
</protein>
<evidence type="ECO:0000256" key="1">
    <source>
        <dbReference type="SAM" id="MobiDB-lite"/>
    </source>
</evidence>
<organism evidence="2">
    <name type="scientific">Larimichthys crocea</name>
    <name type="common">Large yellow croaker</name>
    <name type="synonym">Pseudosciaena crocea</name>
    <dbReference type="NCBI Taxonomy" id="215358"/>
    <lineage>
        <taxon>Eukaryota</taxon>
        <taxon>Metazoa</taxon>
        <taxon>Chordata</taxon>
        <taxon>Craniata</taxon>
        <taxon>Vertebrata</taxon>
        <taxon>Euteleostomi</taxon>
        <taxon>Actinopterygii</taxon>
        <taxon>Neopterygii</taxon>
        <taxon>Teleostei</taxon>
        <taxon>Neoteleostei</taxon>
        <taxon>Acanthomorphata</taxon>
        <taxon>Eupercaria</taxon>
        <taxon>Sciaenidae</taxon>
        <taxon>Larimichthys</taxon>
    </lineage>
</organism>
<proteinExistence type="predicted"/>
<dbReference type="EMBL" id="KQ041872">
    <property type="protein sequence ID" value="KKF21603.1"/>
    <property type="molecule type" value="Genomic_DNA"/>
</dbReference>